<reference evidence="1" key="2">
    <citation type="journal article" date="2020" name="Nat. Commun.">
        <title>Large-scale genome sequencing of mycorrhizal fungi provides insights into the early evolution of symbiotic traits.</title>
        <authorList>
            <person name="Miyauchi S."/>
            <person name="Kiss E."/>
            <person name="Kuo A."/>
            <person name="Drula E."/>
            <person name="Kohler A."/>
            <person name="Sanchez-Garcia M."/>
            <person name="Morin E."/>
            <person name="Andreopoulos B."/>
            <person name="Barry K.W."/>
            <person name="Bonito G."/>
            <person name="Buee M."/>
            <person name="Carver A."/>
            <person name="Chen C."/>
            <person name="Cichocki N."/>
            <person name="Clum A."/>
            <person name="Culley D."/>
            <person name="Crous P.W."/>
            <person name="Fauchery L."/>
            <person name="Girlanda M."/>
            <person name="Hayes R.D."/>
            <person name="Keri Z."/>
            <person name="LaButti K."/>
            <person name="Lipzen A."/>
            <person name="Lombard V."/>
            <person name="Magnuson J."/>
            <person name="Maillard F."/>
            <person name="Murat C."/>
            <person name="Nolan M."/>
            <person name="Ohm R.A."/>
            <person name="Pangilinan J."/>
            <person name="Pereira M.F."/>
            <person name="Perotto S."/>
            <person name="Peter M."/>
            <person name="Pfister S."/>
            <person name="Riley R."/>
            <person name="Sitrit Y."/>
            <person name="Stielow J.B."/>
            <person name="Szollosi G."/>
            <person name="Zifcakova L."/>
            <person name="Stursova M."/>
            <person name="Spatafora J.W."/>
            <person name="Tedersoo L."/>
            <person name="Vaario L.M."/>
            <person name="Yamada A."/>
            <person name="Yan M."/>
            <person name="Wang P."/>
            <person name="Xu J."/>
            <person name="Bruns T."/>
            <person name="Baldrian P."/>
            <person name="Vilgalys R."/>
            <person name="Dunand C."/>
            <person name="Henrissat B."/>
            <person name="Grigoriev I.V."/>
            <person name="Hibbett D."/>
            <person name="Nagy L.G."/>
            <person name="Martin F.M."/>
        </authorList>
    </citation>
    <scope>NUCLEOTIDE SEQUENCE</scope>
    <source>
        <strain evidence="1">P2</strain>
    </source>
</reference>
<sequence>MAQLREVISFFASVLPIRTTIEDEIMEIFRYDLATNLSSNVTLEDIVSQTKTSSQDRSYFKHPFAPGGLNMRIANRFDASDIITTTGIISLPNSEEKYEYLLTVHYRTGEVILHFNNYLYTEETARQFLDAYCGLVDTLG</sequence>
<organism evidence="1 2">
    <name type="scientific">Thelephora ganbajun</name>
    <name type="common">Ganba fungus</name>
    <dbReference type="NCBI Taxonomy" id="370292"/>
    <lineage>
        <taxon>Eukaryota</taxon>
        <taxon>Fungi</taxon>
        <taxon>Dikarya</taxon>
        <taxon>Basidiomycota</taxon>
        <taxon>Agaricomycotina</taxon>
        <taxon>Agaricomycetes</taxon>
        <taxon>Thelephorales</taxon>
        <taxon>Thelephoraceae</taxon>
        <taxon>Thelephora</taxon>
    </lineage>
</organism>
<keyword evidence="2" id="KW-1185">Reference proteome</keyword>
<reference evidence="1" key="1">
    <citation type="submission" date="2019-10" db="EMBL/GenBank/DDBJ databases">
        <authorList>
            <consortium name="DOE Joint Genome Institute"/>
            <person name="Kuo A."/>
            <person name="Miyauchi S."/>
            <person name="Kiss E."/>
            <person name="Drula E."/>
            <person name="Kohler A."/>
            <person name="Sanchez-Garcia M."/>
            <person name="Andreopoulos B."/>
            <person name="Barry K.W."/>
            <person name="Bonito G."/>
            <person name="Buee M."/>
            <person name="Carver A."/>
            <person name="Chen C."/>
            <person name="Cichocki N."/>
            <person name="Clum A."/>
            <person name="Culley D."/>
            <person name="Crous P.W."/>
            <person name="Fauchery L."/>
            <person name="Girlanda M."/>
            <person name="Hayes R."/>
            <person name="Keri Z."/>
            <person name="Labutti K."/>
            <person name="Lipzen A."/>
            <person name="Lombard V."/>
            <person name="Magnuson J."/>
            <person name="Maillard F."/>
            <person name="Morin E."/>
            <person name="Murat C."/>
            <person name="Nolan M."/>
            <person name="Ohm R."/>
            <person name="Pangilinan J."/>
            <person name="Pereira M."/>
            <person name="Perotto S."/>
            <person name="Peter M."/>
            <person name="Riley R."/>
            <person name="Sitrit Y."/>
            <person name="Stielow B."/>
            <person name="Szollosi G."/>
            <person name="Zifcakova L."/>
            <person name="Stursova M."/>
            <person name="Spatafora J.W."/>
            <person name="Tedersoo L."/>
            <person name="Vaario L.-M."/>
            <person name="Yamada A."/>
            <person name="Yan M."/>
            <person name="Wang P."/>
            <person name="Xu J."/>
            <person name="Bruns T."/>
            <person name="Baldrian P."/>
            <person name="Vilgalys R."/>
            <person name="Henrissat B."/>
            <person name="Grigoriev I.V."/>
            <person name="Hibbett D."/>
            <person name="Nagy L.G."/>
            <person name="Martin F.M."/>
        </authorList>
    </citation>
    <scope>NUCLEOTIDE SEQUENCE</scope>
    <source>
        <strain evidence="1">P2</strain>
    </source>
</reference>
<feature type="non-terminal residue" evidence="1">
    <location>
        <position position="140"/>
    </location>
</feature>
<name>A0ACB6YX09_THEGA</name>
<accession>A0ACB6YX09</accession>
<evidence type="ECO:0000313" key="2">
    <source>
        <dbReference type="Proteomes" id="UP000886501"/>
    </source>
</evidence>
<protein>
    <submittedName>
        <fullName evidence="1">Uncharacterized protein</fullName>
    </submittedName>
</protein>
<evidence type="ECO:0000313" key="1">
    <source>
        <dbReference type="EMBL" id="KAF9641951.1"/>
    </source>
</evidence>
<gene>
    <name evidence="1" type="ORF">BDM02DRAFT_3124977</name>
</gene>
<dbReference type="EMBL" id="MU118863">
    <property type="protein sequence ID" value="KAF9641951.1"/>
    <property type="molecule type" value="Genomic_DNA"/>
</dbReference>
<proteinExistence type="predicted"/>
<dbReference type="Proteomes" id="UP000886501">
    <property type="component" value="Unassembled WGS sequence"/>
</dbReference>
<comment type="caution">
    <text evidence="1">The sequence shown here is derived from an EMBL/GenBank/DDBJ whole genome shotgun (WGS) entry which is preliminary data.</text>
</comment>